<sequence length="63" mass="7341">MQPLFQILKLHFLLHLSKNSYFSLHNLTLSLLRSPLRHQFYSSGVEDVRLNRSVLDSGLFLKA</sequence>
<reference evidence="2" key="1">
    <citation type="journal article" date="2015" name="Proc. Natl. Acad. Sci. U.S.A.">
        <title>Genome sequencing of adzuki bean (Vigna angularis) provides insight into high starch and low fat accumulation and domestication.</title>
        <authorList>
            <person name="Yang K."/>
            <person name="Tian Z."/>
            <person name="Chen C."/>
            <person name="Luo L."/>
            <person name="Zhao B."/>
            <person name="Wang Z."/>
            <person name="Yu L."/>
            <person name="Li Y."/>
            <person name="Sun Y."/>
            <person name="Li W."/>
            <person name="Chen Y."/>
            <person name="Li Y."/>
            <person name="Zhang Y."/>
            <person name="Ai D."/>
            <person name="Zhao J."/>
            <person name="Shang C."/>
            <person name="Ma Y."/>
            <person name="Wu B."/>
            <person name="Wang M."/>
            <person name="Gao L."/>
            <person name="Sun D."/>
            <person name="Zhang P."/>
            <person name="Guo F."/>
            <person name="Wang W."/>
            <person name="Li Y."/>
            <person name="Wang J."/>
            <person name="Varshney R.K."/>
            <person name="Wang J."/>
            <person name="Ling H.Q."/>
            <person name="Wan P."/>
        </authorList>
    </citation>
    <scope>NUCLEOTIDE SEQUENCE</scope>
    <source>
        <strain evidence="2">cv. Jingnong 6</strain>
    </source>
</reference>
<dbReference type="Gramene" id="KOM58108">
    <property type="protein sequence ID" value="KOM58108"/>
    <property type="gene ID" value="LR48_Vigan11g114200"/>
</dbReference>
<organism evidence="1 2">
    <name type="scientific">Phaseolus angularis</name>
    <name type="common">Azuki bean</name>
    <name type="synonym">Vigna angularis</name>
    <dbReference type="NCBI Taxonomy" id="3914"/>
    <lineage>
        <taxon>Eukaryota</taxon>
        <taxon>Viridiplantae</taxon>
        <taxon>Streptophyta</taxon>
        <taxon>Embryophyta</taxon>
        <taxon>Tracheophyta</taxon>
        <taxon>Spermatophyta</taxon>
        <taxon>Magnoliopsida</taxon>
        <taxon>eudicotyledons</taxon>
        <taxon>Gunneridae</taxon>
        <taxon>Pentapetalae</taxon>
        <taxon>rosids</taxon>
        <taxon>fabids</taxon>
        <taxon>Fabales</taxon>
        <taxon>Fabaceae</taxon>
        <taxon>Papilionoideae</taxon>
        <taxon>50 kb inversion clade</taxon>
        <taxon>NPAAA clade</taxon>
        <taxon>indigoferoid/millettioid clade</taxon>
        <taxon>Phaseoleae</taxon>
        <taxon>Vigna</taxon>
    </lineage>
</organism>
<evidence type="ECO:0000313" key="2">
    <source>
        <dbReference type="Proteomes" id="UP000053144"/>
    </source>
</evidence>
<protein>
    <submittedName>
        <fullName evidence="1">Uncharacterized protein</fullName>
    </submittedName>
</protein>
<evidence type="ECO:0000313" key="1">
    <source>
        <dbReference type="EMBL" id="KOM58108.1"/>
    </source>
</evidence>
<gene>
    <name evidence="1" type="ORF">LR48_Vigan11g114200</name>
</gene>
<name>A0A0L9VT38_PHAAN</name>
<dbReference type="Proteomes" id="UP000053144">
    <property type="component" value="Chromosome 11"/>
</dbReference>
<accession>A0A0L9VT38</accession>
<dbReference type="AlphaFoldDB" id="A0A0L9VT38"/>
<proteinExistence type="predicted"/>
<dbReference type="EMBL" id="CM003381">
    <property type="protein sequence ID" value="KOM58108.1"/>
    <property type="molecule type" value="Genomic_DNA"/>
</dbReference>